<name>A0A239J676_9ACTN</name>
<dbReference type="GO" id="GO:0015297">
    <property type="term" value="F:antiporter activity"/>
    <property type="evidence" value="ECO:0007669"/>
    <property type="project" value="InterPro"/>
</dbReference>
<feature type="transmembrane region" description="Helical" evidence="7">
    <location>
        <begin position="177"/>
        <end position="208"/>
    </location>
</feature>
<evidence type="ECO:0000256" key="6">
    <source>
        <dbReference type="SAM" id="MobiDB-lite"/>
    </source>
</evidence>
<accession>A0A239J676</accession>
<feature type="transmembrane region" description="Helical" evidence="7">
    <location>
        <begin position="267"/>
        <end position="284"/>
    </location>
</feature>
<feature type="transmembrane region" description="Helical" evidence="7">
    <location>
        <begin position="133"/>
        <end position="157"/>
    </location>
</feature>
<dbReference type="OrthoDB" id="5170788at2"/>
<dbReference type="Proteomes" id="UP000198373">
    <property type="component" value="Unassembled WGS sequence"/>
</dbReference>
<sequence length="533" mass="53973">MSTADGEPDPVAEEPFAPGESRRALSGGIWNAAATVMPMVTTLLLSVVINRTLGIEAQGVQNFIAYVASLAVALPVMPLFSASVQALSAARGRGAALDAAWLARVSLVLHVGVGVVSGAALVLLGLARGNEQLAWAIAGGTVGIDAASWALSARSIARDGWGPVGVRRLVTQATAPLLGIVALLAGLGVAGVFLAQAIASVALLVAVWSIRGGRDRPGQVVLTRPPMRLRPLAGLVGMFTLVSLLTQVVERRLELLFLDVYSTAREIAVYSIAFALVSMAYYVCTSTTGAASSSIAAVAASGDTTRVQQAISRALRVLVAIAVLLAAALASVGPSLIRVVYQDAERAAALVPWLCLTLLCAPVAHLLQQYWQGVGRLTPVLAGMSIGAVADIALAFLLVPDHGAAGAVAANVTGQTVAATVVVGWTARRLRGLRLPPAVVLRAAAVAVPSAAAALGAGALGGWIGLMAGGATFLAVAFAVSRVVPVLGADDVAWLQGALPGRLAGVASAVLTPGLPRRARSTVGSDSAGGHRP</sequence>
<evidence type="ECO:0000256" key="1">
    <source>
        <dbReference type="ARBA" id="ARBA00004651"/>
    </source>
</evidence>
<reference evidence="9" key="1">
    <citation type="submission" date="2017-06" db="EMBL/GenBank/DDBJ databases">
        <authorList>
            <person name="Varghese N."/>
            <person name="Submissions S."/>
        </authorList>
    </citation>
    <scope>NUCLEOTIDE SEQUENCE [LARGE SCALE GENOMIC DNA]</scope>
    <source>
        <strain evidence="9">DSM 46839</strain>
    </source>
</reference>
<dbReference type="AlphaFoldDB" id="A0A239J676"/>
<evidence type="ECO:0000256" key="2">
    <source>
        <dbReference type="ARBA" id="ARBA00022475"/>
    </source>
</evidence>
<organism evidence="8 9">
    <name type="scientific">Geodermatophilus pulveris</name>
    <dbReference type="NCBI Taxonomy" id="1564159"/>
    <lineage>
        <taxon>Bacteria</taxon>
        <taxon>Bacillati</taxon>
        <taxon>Actinomycetota</taxon>
        <taxon>Actinomycetes</taxon>
        <taxon>Geodermatophilales</taxon>
        <taxon>Geodermatophilaceae</taxon>
        <taxon>Geodermatophilus</taxon>
    </lineage>
</organism>
<feature type="region of interest" description="Disordered" evidence="6">
    <location>
        <begin position="1"/>
        <end position="20"/>
    </location>
</feature>
<evidence type="ECO:0000313" key="9">
    <source>
        <dbReference type="Proteomes" id="UP000198373"/>
    </source>
</evidence>
<evidence type="ECO:0000313" key="8">
    <source>
        <dbReference type="EMBL" id="SNT01546.1"/>
    </source>
</evidence>
<keyword evidence="3 7" id="KW-0812">Transmembrane</keyword>
<feature type="transmembrane region" description="Helical" evidence="7">
    <location>
        <begin position="101"/>
        <end position="126"/>
    </location>
</feature>
<feature type="transmembrane region" description="Helical" evidence="7">
    <location>
        <begin position="439"/>
        <end position="457"/>
    </location>
</feature>
<proteinExistence type="predicted"/>
<protein>
    <submittedName>
        <fullName evidence="8">Membrane protein involved in the export of O-antigen and teichoic acid</fullName>
    </submittedName>
</protein>
<feature type="transmembrane region" description="Helical" evidence="7">
    <location>
        <begin position="463"/>
        <end position="480"/>
    </location>
</feature>
<dbReference type="PANTHER" id="PTHR30250">
    <property type="entry name" value="PST FAMILY PREDICTED COLANIC ACID TRANSPORTER"/>
    <property type="match status" value="1"/>
</dbReference>
<evidence type="ECO:0000256" key="7">
    <source>
        <dbReference type="SAM" id="Phobius"/>
    </source>
</evidence>
<gene>
    <name evidence="8" type="ORF">SAMN06893096_11322</name>
</gene>
<feature type="transmembrane region" description="Helical" evidence="7">
    <location>
        <begin position="317"/>
        <end position="341"/>
    </location>
</feature>
<keyword evidence="9" id="KW-1185">Reference proteome</keyword>
<dbReference type="GO" id="GO:0005886">
    <property type="term" value="C:plasma membrane"/>
    <property type="evidence" value="ECO:0007669"/>
    <property type="project" value="UniProtKB-SubCell"/>
</dbReference>
<dbReference type="InterPro" id="IPR050833">
    <property type="entry name" value="Poly_Biosynth_Transport"/>
</dbReference>
<dbReference type="RefSeq" id="WP_089307344.1">
    <property type="nucleotide sequence ID" value="NZ_FZOO01000013.1"/>
</dbReference>
<feature type="transmembrane region" description="Helical" evidence="7">
    <location>
        <begin position="405"/>
        <end position="427"/>
    </location>
</feature>
<dbReference type="EMBL" id="FZOO01000013">
    <property type="protein sequence ID" value="SNT01546.1"/>
    <property type="molecule type" value="Genomic_DNA"/>
</dbReference>
<feature type="transmembrane region" description="Helical" evidence="7">
    <location>
        <begin position="63"/>
        <end position="81"/>
    </location>
</feature>
<evidence type="ECO:0000256" key="3">
    <source>
        <dbReference type="ARBA" id="ARBA00022692"/>
    </source>
</evidence>
<keyword evidence="2" id="KW-1003">Cell membrane</keyword>
<evidence type="ECO:0000256" key="4">
    <source>
        <dbReference type="ARBA" id="ARBA00022989"/>
    </source>
</evidence>
<feature type="transmembrane region" description="Helical" evidence="7">
    <location>
        <begin position="29"/>
        <end position="51"/>
    </location>
</feature>
<dbReference type="GO" id="GO:0042910">
    <property type="term" value="F:xenobiotic transmembrane transporter activity"/>
    <property type="evidence" value="ECO:0007669"/>
    <property type="project" value="InterPro"/>
</dbReference>
<dbReference type="Pfam" id="PF01554">
    <property type="entry name" value="MatE"/>
    <property type="match status" value="1"/>
</dbReference>
<evidence type="ECO:0000256" key="5">
    <source>
        <dbReference type="ARBA" id="ARBA00023136"/>
    </source>
</evidence>
<keyword evidence="4 7" id="KW-1133">Transmembrane helix</keyword>
<feature type="transmembrane region" description="Helical" evidence="7">
    <location>
        <begin position="379"/>
        <end position="399"/>
    </location>
</feature>
<feature type="compositionally biased region" description="Acidic residues" evidence="6">
    <location>
        <begin position="1"/>
        <end position="12"/>
    </location>
</feature>
<dbReference type="InterPro" id="IPR002528">
    <property type="entry name" value="MATE_fam"/>
</dbReference>
<comment type="subcellular location">
    <subcellularLocation>
        <location evidence="1">Cell membrane</location>
        <topology evidence="1">Multi-pass membrane protein</topology>
    </subcellularLocation>
</comment>
<feature type="transmembrane region" description="Helical" evidence="7">
    <location>
        <begin position="347"/>
        <end position="367"/>
    </location>
</feature>
<feature type="transmembrane region" description="Helical" evidence="7">
    <location>
        <begin position="229"/>
        <end position="247"/>
    </location>
</feature>
<dbReference type="PANTHER" id="PTHR30250:SF11">
    <property type="entry name" value="O-ANTIGEN TRANSPORTER-RELATED"/>
    <property type="match status" value="1"/>
</dbReference>
<keyword evidence="5 7" id="KW-0472">Membrane</keyword>